<protein>
    <submittedName>
        <fullName evidence="2">Uncharacterized protein</fullName>
    </submittedName>
</protein>
<dbReference type="KEGG" id="nzl:D0T92_02390"/>
<dbReference type="RefSeq" id="WP_151049859.1">
    <property type="nucleotide sequence ID" value="NZ_CP031700.1"/>
</dbReference>
<organism evidence="2 3">
    <name type="scientific">Neisseria zalophi</name>
    <dbReference type="NCBI Taxonomy" id="640030"/>
    <lineage>
        <taxon>Bacteria</taxon>
        <taxon>Pseudomonadati</taxon>
        <taxon>Pseudomonadota</taxon>
        <taxon>Betaproteobacteria</taxon>
        <taxon>Neisseriales</taxon>
        <taxon>Neisseriaceae</taxon>
        <taxon>Neisseria</taxon>
    </lineage>
</organism>
<evidence type="ECO:0000313" key="1">
    <source>
        <dbReference type="EMBL" id="QEY25496.1"/>
    </source>
</evidence>
<keyword evidence="3" id="KW-1185">Reference proteome</keyword>
<name>A0A5J6PZA5_9NEIS</name>
<evidence type="ECO:0000313" key="2">
    <source>
        <dbReference type="EMBL" id="QEY26513.1"/>
    </source>
</evidence>
<dbReference type="Proteomes" id="UP000325713">
    <property type="component" value="Chromosome"/>
</dbReference>
<proteinExistence type="predicted"/>
<dbReference type="EMBL" id="CP031700">
    <property type="protein sequence ID" value="QEY26513.1"/>
    <property type="molecule type" value="Genomic_DNA"/>
</dbReference>
<dbReference type="EMBL" id="CP031700">
    <property type="protein sequence ID" value="QEY25496.1"/>
    <property type="molecule type" value="Genomic_DNA"/>
</dbReference>
<sequence>MSLTFYTVTPESKQFPKSYILQVFNETQDDEVVCVQTVNFPIRNPALPNKVLNEAHACGRMLVNKIMNANIARMGGL</sequence>
<gene>
    <name evidence="1" type="ORF">D0T92_02390</name>
    <name evidence="2" type="ORF">D0T92_08205</name>
</gene>
<dbReference type="OrthoDB" id="8607197at2"/>
<evidence type="ECO:0000313" key="3">
    <source>
        <dbReference type="Proteomes" id="UP000325713"/>
    </source>
</evidence>
<dbReference type="AlphaFoldDB" id="A0A5J6PZA5"/>
<dbReference type="KEGG" id="nzl:D0T92_08205"/>
<reference evidence="2 3" key="1">
    <citation type="submission" date="2018-08" db="EMBL/GenBank/DDBJ databases">
        <title>Neisseria zalophi ATCC BAA-2455 complete genome.</title>
        <authorList>
            <person name="Veseli I.A."/>
            <person name="Buttler R."/>
            <person name="Mascarenhas dos Santos A.C."/>
            <person name="Pombert J.-F."/>
        </authorList>
    </citation>
    <scope>NUCLEOTIDE SEQUENCE [LARGE SCALE GENOMIC DNA]</scope>
    <source>
        <strain evidence="2 3">ATCC BAA-2455</strain>
    </source>
</reference>
<accession>A0A5J6PZA5</accession>